<proteinExistence type="predicted"/>
<reference evidence="1 2" key="1">
    <citation type="journal article" date="2013" name="Genome Announc.">
        <title>Draft Genome Sequence of Staphylococcus simulans UMC-CNS-990, Isolated from a Case of Chronic Bovine Mastitis.</title>
        <authorList>
            <person name="Calcutt M.J."/>
            <person name="Foecking M.F."/>
            <person name="Hsieh H.Y."/>
            <person name="Perry J."/>
            <person name="Stewart G.C."/>
            <person name="Middleton J.R."/>
        </authorList>
    </citation>
    <scope>NUCLEOTIDE SEQUENCE [LARGE SCALE GENOMIC DNA]</scope>
    <source>
        <strain evidence="1 2">LRHMDP3</strain>
    </source>
</reference>
<protein>
    <submittedName>
        <fullName evidence="1">Uncharacterized protein</fullName>
    </submittedName>
</protein>
<gene>
    <name evidence="1" type="ORF">LRHMDP3_2916</name>
</gene>
<comment type="caution">
    <text evidence="1">The sequence shown here is derived from an EMBL/GenBank/DDBJ whole genome shotgun (WGS) entry which is preliminary data.</text>
</comment>
<accession>A0AB33XQD4</accession>
<organism evidence="1 2">
    <name type="scientific">Lacticaseibacillus rhamnosus LRHMDP3</name>
    <dbReference type="NCBI Taxonomy" id="1203259"/>
    <lineage>
        <taxon>Bacteria</taxon>
        <taxon>Bacillati</taxon>
        <taxon>Bacillota</taxon>
        <taxon>Bacilli</taxon>
        <taxon>Lactobacillales</taxon>
        <taxon>Lactobacillaceae</taxon>
        <taxon>Lacticaseibacillus</taxon>
    </lineage>
</organism>
<dbReference type="EMBL" id="AMQX01000035">
    <property type="protein sequence ID" value="EKS48372.1"/>
    <property type="molecule type" value="Genomic_DNA"/>
</dbReference>
<name>A0AB33XQD4_LACRH</name>
<sequence>MLSLGPSSTKCNQVNLFAKQEIIPVLSKDGNDAVAVF</sequence>
<dbReference type="AlphaFoldDB" id="A0AB33XQD4"/>
<evidence type="ECO:0000313" key="2">
    <source>
        <dbReference type="Proteomes" id="UP000009352"/>
    </source>
</evidence>
<dbReference type="Proteomes" id="UP000009352">
    <property type="component" value="Unassembled WGS sequence"/>
</dbReference>
<evidence type="ECO:0000313" key="1">
    <source>
        <dbReference type="EMBL" id="EKS48372.1"/>
    </source>
</evidence>